<dbReference type="EMBL" id="JAEKNQ010000010">
    <property type="protein sequence ID" value="MBJ7601930.1"/>
    <property type="molecule type" value="Genomic_DNA"/>
</dbReference>
<dbReference type="PANTHER" id="PTHR10353">
    <property type="entry name" value="GLYCOSYL HYDROLASE"/>
    <property type="match status" value="1"/>
</dbReference>
<keyword evidence="2 6" id="KW-0378">Hydrolase</keyword>
<dbReference type="InterPro" id="IPR018120">
    <property type="entry name" value="Glyco_hydro_1_AS"/>
</dbReference>
<evidence type="ECO:0000256" key="4">
    <source>
        <dbReference type="PROSITE-ProRule" id="PRU10055"/>
    </source>
</evidence>
<dbReference type="GO" id="GO:0008422">
    <property type="term" value="F:beta-glucosidase activity"/>
    <property type="evidence" value="ECO:0007669"/>
    <property type="project" value="UniProtKB-EC"/>
</dbReference>
<sequence length="458" mass="52465">MSWRARCWQSTTCRHRARRPWRRRHSRDWRGAAEKPVRISAGFPAGPLVERGFPEGFLWGCATAAHQVEGGNHNNDWWEFEQRGGIRTGDSSDPACDHYHRFAGDFRQLRQLGQNAHRLSIEWSRVEPAPGEFDLSQLRHYRDVLSELREQGLSPMVTLHHFTSPLWFTCRGGWAAAGSPAAWLPFVRRVAEELGHLVSFWCTLNEPLIYAYMGWLDGEFPPGRRGDWRGTFRVLANLRRAHEEAYRALHRITPQVPVGIANHRWPLLPHNPKRRLDRLAARVGDRLMTSWPVGRGRLQRVVEAPSDFLGVNHYSRELVRFTLRRTGQGFVDRSVPPGLPLSDFGWAVEPDWLREALLELKPLGKPVYITENGIASVNDEPRQSFLPASLAKAWEAIQAGVDLRGYFHWTSLDNFEWARGYSMRFGLIGVDPETQVRTVKPSAELYARIARANALPDD</sequence>
<comment type="caution">
    <text evidence="7">The sequence shown here is derived from an EMBL/GenBank/DDBJ whole genome shotgun (WGS) entry which is preliminary data.</text>
</comment>
<dbReference type="Pfam" id="PF00232">
    <property type="entry name" value="Glyco_hydro_1"/>
    <property type="match status" value="2"/>
</dbReference>
<organism evidence="7 8">
    <name type="scientific">Candidatus Dormiibacter inghamiae</name>
    <dbReference type="NCBI Taxonomy" id="3127013"/>
    <lineage>
        <taxon>Bacteria</taxon>
        <taxon>Bacillati</taxon>
        <taxon>Candidatus Dormiibacterota</taxon>
        <taxon>Candidatus Dormibacteria</taxon>
        <taxon>Candidatus Dormibacterales</taxon>
        <taxon>Candidatus Dormibacteraceae</taxon>
        <taxon>Candidatus Dormiibacter</taxon>
    </lineage>
</organism>
<reference evidence="7 8" key="1">
    <citation type="submission" date="2020-10" db="EMBL/GenBank/DDBJ databases">
        <title>Ca. Dormibacterota MAGs.</title>
        <authorList>
            <person name="Montgomery K."/>
        </authorList>
    </citation>
    <scope>NUCLEOTIDE SEQUENCE [LARGE SCALE GENOMIC DNA]</scope>
    <source>
        <strain evidence="7">SC8811_S16_3</strain>
    </source>
</reference>
<evidence type="ECO:0000313" key="8">
    <source>
        <dbReference type="Proteomes" id="UP000620075"/>
    </source>
</evidence>
<gene>
    <name evidence="7" type="ORF">JF888_01820</name>
</gene>
<comment type="similarity">
    <text evidence="1 5">Belongs to the glycosyl hydrolase 1 family.</text>
</comment>
<dbReference type="PROSITE" id="PS00653">
    <property type="entry name" value="GLYCOSYL_HYDROL_F1_2"/>
    <property type="match status" value="1"/>
</dbReference>
<dbReference type="AlphaFoldDB" id="A0A934KBT9"/>
<evidence type="ECO:0000256" key="1">
    <source>
        <dbReference type="ARBA" id="ARBA00010838"/>
    </source>
</evidence>
<dbReference type="InterPro" id="IPR001360">
    <property type="entry name" value="Glyco_hydro_1"/>
</dbReference>
<evidence type="ECO:0000313" key="7">
    <source>
        <dbReference type="EMBL" id="MBJ7601930.1"/>
    </source>
</evidence>
<dbReference type="PRINTS" id="PR00131">
    <property type="entry name" value="GLHYDRLASE1"/>
</dbReference>
<dbReference type="InterPro" id="IPR017853">
    <property type="entry name" value="GH"/>
</dbReference>
<accession>A0A934KBT9</accession>
<dbReference type="Gene3D" id="3.20.20.80">
    <property type="entry name" value="Glycosidases"/>
    <property type="match status" value="1"/>
</dbReference>
<proteinExistence type="inferred from homology"/>
<name>A0A934KBT9_9BACT</name>
<evidence type="ECO:0000256" key="6">
    <source>
        <dbReference type="RuleBase" id="RU004468"/>
    </source>
</evidence>
<evidence type="ECO:0000256" key="3">
    <source>
        <dbReference type="ARBA" id="ARBA00023295"/>
    </source>
</evidence>
<dbReference type="SUPFAM" id="SSF51445">
    <property type="entry name" value="(Trans)glycosidases"/>
    <property type="match status" value="1"/>
</dbReference>
<dbReference type="PROSITE" id="PS00572">
    <property type="entry name" value="GLYCOSYL_HYDROL_F1_1"/>
    <property type="match status" value="1"/>
</dbReference>
<dbReference type="PANTHER" id="PTHR10353:SF209">
    <property type="entry name" value="GALACTOLIPID GALACTOSYLTRANSFERASE SFR2, CHLOROPLASTIC"/>
    <property type="match status" value="1"/>
</dbReference>
<dbReference type="InterPro" id="IPR033132">
    <property type="entry name" value="GH_1_N_CS"/>
</dbReference>
<protein>
    <submittedName>
        <fullName evidence="7">Glycoside hydrolase family 1 protein</fullName>
    </submittedName>
</protein>
<evidence type="ECO:0000256" key="5">
    <source>
        <dbReference type="RuleBase" id="RU003690"/>
    </source>
</evidence>
<evidence type="ECO:0000256" key="2">
    <source>
        <dbReference type="ARBA" id="ARBA00022801"/>
    </source>
</evidence>
<dbReference type="GO" id="GO:0005975">
    <property type="term" value="P:carbohydrate metabolic process"/>
    <property type="evidence" value="ECO:0007669"/>
    <property type="project" value="InterPro"/>
</dbReference>
<keyword evidence="3 6" id="KW-0326">Glycosidase</keyword>
<feature type="active site" description="Nucleophile" evidence="4">
    <location>
        <position position="371"/>
    </location>
</feature>
<dbReference type="Proteomes" id="UP000620075">
    <property type="component" value="Unassembled WGS sequence"/>
</dbReference>